<keyword evidence="3" id="KW-1185">Reference proteome</keyword>
<dbReference type="Proteomes" id="UP000232149">
    <property type="component" value="Unassembled WGS sequence"/>
</dbReference>
<gene>
    <name evidence="2" type="ORF">CH376_00520</name>
    <name evidence="1" type="ORF">CH380_10590</name>
</gene>
<dbReference type="EMBL" id="NPDV01000008">
    <property type="protein sequence ID" value="PJZ53249.1"/>
    <property type="molecule type" value="Genomic_DNA"/>
</dbReference>
<comment type="caution">
    <text evidence="1">The sequence shown here is derived from an EMBL/GenBank/DDBJ whole genome shotgun (WGS) entry which is preliminary data.</text>
</comment>
<protein>
    <submittedName>
        <fullName evidence="1">Uncharacterized protein</fullName>
    </submittedName>
</protein>
<reference evidence="3 4" key="1">
    <citation type="submission" date="2017-07" db="EMBL/GenBank/DDBJ databases">
        <title>Leptospira spp. isolated from tropical soils.</title>
        <authorList>
            <person name="Thibeaux R."/>
            <person name="Iraola G."/>
            <person name="Ferres I."/>
            <person name="Bierque E."/>
            <person name="Girault D."/>
            <person name="Soupe-Gilbert M.-E."/>
            <person name="Picardeau M."/>
            <person name="Goarant C."/>
        </authorList>
    </citation>
    <scope>NUCLEOTIDE SEQUENCE [LARGE SCALE GENOMIC DNA]</scope>
    <source>
        <strain evidence="1 4">FH2-B-C1</strain>
        <strain evidence="2 3">FH2-B-D1</strain>
    </source>
</reference>
<evidence type="ECO:0000313" key="4">
    <source>
        <dbReference type="Proteomes" id="UP000232188"/>
    </source>
</evidence>
<evidence type="ECO:0000313" key="2">
    <source>
        <dbReference type="EMBL" id="PJZ63943.1"/>
    </source>
</evidence>
<evidence type="ECO:0000313" key="1">
    <source>
        <dbReference type="EMBL" id="PJZ53249.1"/>
    </source>
</evidence>
<evidence type="ECO:0000313" key="3">
    <source>
        <dbReference type="Proteomes" id="UP000232149"/>
    </source>
</evidence>
<organism evidence="1 4">
    <name type="scientific">Leptospira adleri</name>
    <dbReference type="NCBI Taxonomy" id="2023186"/>
    <lineage>
        <taxon>Bacteria</taxon>
        <taxon>Pseudomonadati</taxon>
        <taxon>Spirochaetota</taxon>
        <taxon>Spirochaetia</taxon>
        <taxon>Leptospirales</taxon>
        <taxon>Leptospiraceae</taxon>
        <taxon>Leptospira</taxon>
    </lineage>
</organism>
<proteinExistence type="predicted"/>
<dbReference type="Proteomes" id="UP000232188">
    <property type="component" value="Unassembled WGS sequence"/>
</dbReference>
<dbReference type="AlphaFoldDB" id="A0A2M9YP17"/>
<name>A0A2M9YP17_9LEPT</name>
<sequence>MDFREVQRFNFLLLFLTALLSSNRGCESSYVLRFWLSFLNEKPSSENDSEPRTRGICGNSCVFWGEL</sequence>
<accession>A0A2M9YP17</accession>
<dbReference type="EMBL" id="NPDU01000001">
    <property type="protein sequence ID" value="PJZ63943.1"/>
    <property type="molecule type" value="Genomic_DNA"/>
</dbReference>